<accession>A0ABU3CQ68</accession>
<sequence>QASTITLATLLVGDTTTGGTFTVDGTTATTFDPATMGVGTYEVTYTVNGDELECVTGMDSTTFEIEVTDEVSEAVVQDIADFDTCT</sequence>
<gene>
    <name evidence="1" type="ORF">RM545_17575</name>
</gene>
<dbReference type="RefSeq" id="WP_311496587.1">
    <property type="nucleotide sequence ID" value="NZ_JAVRHO010000098.1"/>
</dbReference>
<dbReference type="EMBL" id="JAVRHO010000098">
    <property type="protein sequence ID" value="MDT0648502.1"/>
    <property type="molecule type" value="Genomic_DNA"/>
</dbReference>
<feature type="non-terminal residue" evidence="1">
    <location>
        <position position="86"/>
    </location>
</feature>
<comment type="caution">
    <text evidence="1">The sequence shown here is derived from an EMBL/GenBank/DDBJ whole genome shotgun (WGS) entry which is preliminary data.</text>
</comment>
<keyword evidence="2" id="KW-1185">Reference proteome</keyword>
<name>A0ABU3CQ68_9FLAO</name>
<protein>
    <submittedName>
        <fullName evidence="1">Uncharacterized protein</fullName>
    </submittedName>
</protein>
<feature type="non-terminal residue" evidence="1">
    <location>
        <position position="1"/>
    </location>
</feature>
<organism evidence="1 2">
    <name type="scientific">Autumnicola lenta</name>
    <dbReference type="NCBI Taxonomy" id="3075593"/>
    <lineage>
        <taxon>Bacteria</taxon>
        <taxon>Pseudomonadati</taxon>
        <taxon>Bacteroidota</taxon>
        <taxon>Flavobacteriia</taxon>
        <taxon>Flavobacteriales</taxon>
        <taxon>Flavobacteriaceae</taxon>
        <taxon>Autumnicola</taxon>
    </lineage>
</organism>
<reference evidence="1 2" key="1">
    <citation type="submission" date="2023-09" db="EMBL/GenBank/DDBJ databases">
        <authorList>
            <person name="Rey-Velasco X."/>
        </authorList>
    </citation>
    <scope>NUCLEOTIDE SEQUENCE [LARGE SCALE GENOMIC DNA]</scope>
    <source>
        <strain evidence="1 2">F260</strain>
    </source>
</reference>
<evidence type="ECO:0000313" key="1">
    <source>
        <dbReference type="EMBL" id="MDT0648502.1"/>
    </source>
</evidence>
<dbReference type="Proteomes" id="UP001245285">
    <property type="component" value="Unassembled WGS sequence"/>
</dbReference>
<proteinExistence type="predicted"/>
<evidence type="ECO:0000313" key="2">
    <source>
        <dbReference type="Proteomes" id="UP001245285"/>
    </source>
</evidence>